<evidence type="ECO:0000256" key="1">
    <source>
        <dbReference type="ARBA" id="ARBA00010458"/>
    </source>
</evidence>
<keyword evidence="6" id="KW-1185">Reference proteome</keyword>
<dbReference type="Pfam" id="PF03061">
    <property type="entry name" value="4HBT"/>
    <property type="match status" value="1"/>
</dbReference>
<reference evidence="6" key="1">
    <citation type="journal article" date="2004" name="Environ. Microbiol.">
        <title>The genome of Desulfotalea psychrophila, a sulfate-reducing bacterium from permanently cold Arctic sediments.</title>
        <authorList>
            <person name="Rabus R."/>
            <person name="Ruepp A."/>
            <person name="Frickey T."/>
            <person name="Rattei T."/>
            <person name="Fartmann B."/>
            <person name="Stark M."/>
            <person name="Bauer M."/>
            <person name="Zibat A."/>
            <person name="Lombardot T."/>
            <person name="Becker I."/>
            <person name="Amann J."/>
            <person name="Gellner K."/>
            <person name="Teeling H."/>
            <person name="Leuschner W.D."/>
            <person name="Gloeckner F.-O."/>
            <person name="Lupas A.N."/>
            <person name="Amann R."/>
            <person name="Klenk H.-P."/>
        </authorList>
    </citation>
    <scope>NUCLEOTIDE SEQUENCE [LARGE SCALE GENOMIC DNA]</scope>
    <source>
        <strain evidence="6">DSM 12343 / LSv54</strain>
    </source>
</reference>
<protein>
    <submittedName>
        <fullName evidence="5">Probable acyl CoA thioester hydrolase</fullName>
    </submittedName>
</protein>
<accession>Q6ARZ4</accession>
<dbReference type="eggNOG" id="COG1607">
    <property type="taxonomic scope" value="Bacteria"/>
</dbReference>
<dbReference type="RefSeq" id="WP_011187397.1">
    <property type="nucleotide sequence ID" value="NC_006138.1"/>
</dbReference>
<dbReference type="NCBIfam" id="NF007970">
    <property type="entry name" value="PRK10694.1"/>
    <property type="match status" value="1"/>
</dbReference>
<feature type="domain" description="HotDog ACOT-type" evidence="4">
    <location>
        <begin position="8"/>
        <end position="126"/>
    </location>
</feature>
<dbReference type="CDD" id="cd03442">
    <property type="entry name" value="BFIT_BACH"/>
    <property type="match status" value="1"/>
</dbReference>
<gene>
    <name evidence="5" type="ordered locus">DP0152</name>
</gene>
<dbReference type="AlphaFoldDB" id="Q6ARZ4"/>
<dbReference type="PROSITE" id="PS51770">
    <property type="entry name" value="HOTDOG_ACOT"/>
    <property type="match status" value="1"/>
</dbReference>
<dbReference type="Proteomes" id="UP000000602">
    <property type="component" value="Chromosome"/>
</dbReference>
<dbReference type="GO" id="GO:0005829">
    <property type="term" value="C:cytosol"/>
    <property type="evidence" value="ECO:0007669"/>
    <property type="project" value="TreeGrafter"/>
</dbReference>
<evidence type="ECO:0000256" key="3">
    <source>
        <dbReference type="PROSITE-ProRule" id="PRU01106"/>
    </source>
</evidence>
<dbReference type="OrthoDB" id="9809430at2"/>
<evidence type="ECO:0000259" key="4">
    <source>
        <dbReference type="PROSITE" id="PS51770"/>
    </source>
</evidence>
<dbReference type="GO" id="GO:0006637">
    <property type="term" value="P:acyl-CoA metabolic process"/>
    <property type="evidence" value="ECO:0007669"/>
    <property type="project" value="TreeGrafter"/>
</dbReference>
<keyword evidence="2 3" id="KW-0378">Hydrolase</keyword>
<dbReference type="InterPro" id="IPR006683">
    <property type="entry name" value="Thioestr_dom"/>
</dbReference>
<dbReference type="STRING" id="177439.DP0152"/>
<evidence type="ECO:0000313" key="5">
    <source>
        <dbReference type="EMBL" id="CAG34881.1"/>
    </source>
</evidence>
<dbReference type="FunFam" id="3.10.129.10:FF:000008">
    <property type="entry name" value="Acyl-CoA thioester hydrolase"/>
    <property type="match status" value="1"/>
</dbReference>
<evidence type="ECO:0000256" key="2">
    <source>
        <dbReference type="ARBA" id="ARBA00022801"/>
    </source>
</evidence>
<dbReference type="HOGENOM" id="CLU_050164_2_0_7"/>
<dbReference type="GO" id="GO:0009062">
    <property type="term" value="P:fatty acid catabolic process"/>
    <property type="evidence" value="ECO:0007669"/>
    <property type="project" value="TreeGrafter"/>
</dbReference>
<evidence type="ECO:0000313" key="6">
    <source>
        <dbReference type="Proteomes" id="UP000000602"/>
    </source>
</evidence>
<comment type="similarity">
    <text evidence="1">Belongs to the acyl coenzyme A hydrolase family.</text>
</comment>
<dbReference type="InterPro" id="IPR040170">
    <property type="entry name" value="Cytosol_ACT"/>
</dbReference>
<proteinExistence type="inferred from homology"/>
<name>Q6ARZ4_DESPS</name>
<dbReference type="PANTHER" id="PTHR11049">
    <property type="entry name" value="ACYL COENZYME A THIOESTER HYDROLASE"/>
    <property type="match status" value="1"/>
</dbReference>
<dbReference type="EMBL" id="CR522870">
    <property type="protein sequence ID" value="CAG34881.1"/>
    <property type="molecule type" value="Genomic_DNA"/>
</dbReference>
<dbReference type="KEGG" id="dps:DP0152"/>
<dbReference type="SUPFAM" id="SSF54637">
    <property type="entry name" value="Thioesterase/thiol ester dehydrase-isomerase"/>
    <property type="match status" value="1"/>
</dbReference>
<dbReference type="Gene3D" id="3.10.129.10">
    <property type="entry name" value="Hotdog Thioesterase"/>
    <property type="match status" value="1"/>
</dbReference>
<dbReference type="InterPro" id="IPR033120">
    <property type="entry name" value="HOTDOG_ACOT"/>
</dbReference>
<dbReference type="PANTHER" id="PTHR11049:SF5">
    <property type="entry name" value="ACYL-COA THIOESTER HYDROLASE YCIA"/>
    <property type="match status" value="1"/>
</dbReference>
<organism evidence="5 6">
    <name type="scientific">Desulfotalea psychrophila (strain LSv54 / DSM 12343)</name>
    <dbReference type="NCBI Taxonomy" id="177439"/>
    <lineage>
        <taxon>Bacteria</taxon>
        <taxon>Pseudomonadati</taxon>
        <taxon>Thermodesulfobacteriota</taxon>
        <taxon>Desulfobulbia</taxon>
        <taxon>Desulfobulbales</taxon>
        <taxon>Desulfocapsaceae</taxon>
        <taxon>Desulfotalea</taxon>
    </lineage>
</organism>
<dbReference type="GO" id="GO:0052816">
    <property type="term" value="F:long-chain fatty acyl-CoA hydrolase activity"/>
    <property type="evidence" value="ECO:0007669"/>
    <property type="project" value="TreeGrafter"/>
</dbReference>
<dbReference type="InterPro" id="IPR029069">
    <property type="entry name" value="HotDog_dom_sf"/>
</dbReference>
<sequence length="148" mass="16029">MEEQPYAPAGELLLRTLAMPSDTNPNGDIFGGWIMSQMDIAGGILAKEISCARTVTVAVDSIVFIKPVSVGDVVCCHGKVIHIGTTSMKINLEVWTKKTSASGTAHAHERFLVTKAAFTYVAIDAMGKKQVIDKESPCFQEFMQNLPL</sequence>